<evidence type="ECO:0000256" key="7">
    <source>
        <dbReference type="SAM" id="Phobius"/>
    </source>
</evidence>
<keyword evidence="5 7" id="KW-1133">Transmembrane helix</keyword>
<dbReference type="InterPro" id="IPR011701">
    <property type="entry name" value="MFS"/>
</dbReference>
<feature type="transmembrane region" description="Helical" evidence="7">
    <location>
        <begin position="355"/>
        <end position="377"/>
    </location>
</feature>
<sequence>MLTHTRPAGAAPPIVGGRRGAYFAAMVVDTVGTGLWTPFSLIFFTHAQGIPLAQAGAALTAGGVAGLVVGMVTGGLVDRHGPSLAILVSKVLRAGPFLLYPSTHSAWVVALLATVYVSGDRLFWTSSAPFLRDMATGRELDRLLATQSTLRIAGLGIGAAGAGVLAGSPEGLRLVAYLNAATFVAAGVLFCFAAGLARLTGGRTGGAVARTGLAGWRVVVRDRPFLMLCAVQSLFALATGSLVFLLPLVSVTPLGGPLWLPAAVAITSNAVMALTQRPLVRAAERTTRMRGVLASAVPLVLSAVALAFGALADPGAVPWLVLGAAALGALGQGVCSTLLIAAATDAAPDDLRGRYNAVYQAAFGFANVLTPAVFTALLAVSNAVMWASVACLVLLALPCSGPPRPPARPLPRR</sequence>
<feature type="transmembrane region" description="Helical" evidence="7">
    <location>
        <begin position="148"/>
        <end position="168"/>
    </location>
</feature>
<feature type="transmembrane region" description="Helical" evidence="7">
    <location>
        <begin position="174"/>
        <end position="197"/>
    </location>
</feature>
<dbReference type="InterPro" id="IPR036259">
    <property type="entry name" value="MFS_trans_sf"/>
</dbReference>
<keyword evidence="2" id="KW-0813">Transport</keyword>
<keyword evidence="6 7" id="KW-0472">Membrane</keyword>
<feature type="transmembrane region" description="Helical" evidence="7">
    <location>
        <begin position="20"/>
        <end position="44"/>
    </location>
</feature>
<feature type="transmembrane region" description="Helical" evidence="7">
    <location>
        <begin position="56"/>
        <end position="77"/>
    </location>
</feature>
<comment type="caution">
    <text evidence="8">The sequence shown here is derived from an EMBL/GenBank/DDBJ whole genome shotgun (WGS) entry which is preliminary data.</text>
</comment>
<dbReference type="PANTHER" id="PTHR23517">
    <property type="entry name" value="RESISTANCE PROTEIN MDTM, PUTATIVE-RELATED-RELATED"/>
    <property type="match status" value="1"/>
</dbReference>
<proteinExistence type="predicted"/>
<feature type="transmembrane region" description="Helical" evidence="7">
    <location>
        <begin position="225"/>
        <end position="246"/>
    </location>
</feature>
<dbReference type="Gene3D" id="1.20.1250.20">
    <property type="entry name" value="MFS general substrate transporter like domains"/>
    <property type="match status" value="1"/>
</dbReference>
<keyword evidence="4 7" id="KW-0812">Transmembrane</keyword>
<dbReference type="EMBL" id="JBHTEY010000004">
    <property type="protein sequence ID" value="MFC7616350.1"/>
    <property type="molecule type" value="Genomic_DNA"/>
</dbReference>
<dbReference type="InterPro" id="IPR050171">
    <property type="entry name" value="MFS_Transporters"/>
</dbReference>
<evidence type="ECO:0000256" key="4">
    <source>
        <dbReference type="ARBA" id="ARBA00022692"/>
    </source>
</evidence>
<feature type="transmembrane region" description="Helical" evidence="7">
    <location>
        <begin position="317"/>
        <end position="343"/>
    </location>
</feature>
<keyword evidence="3" id="KW-1003">Cell membrane</keyword>
<evidence type="ECO:0000313" key="9">
    <source>
        <dbReference type="Proteomes" id="UP001596512"/>
    </source>
</evidence>
<comment type="subcellular location">
    <subcellularLocation>
        <location evidence="1">Cell membrane</location>
        <topology evidence="1">Multi-pass membrane protein</topology>
    </subcellularLocation>
</comment>
<organism evidence="8 9">
    <name type="scientific">Actinokineospora soli</name>
    <dbReference type="NCBI Taxonomy" id="1048753"/>
    <lineage>
        <taxon>Bacteria</taxon>
        <taxon>Bacillati</taxon>
        <taxon>Actinomycetota</taxon>
        <taxon>Actinomycetes</taxon>
        <taxon>Pseudonocardiales</taxon>
        <taxon>Pseudonocardiaceae</taxon>
        <taxon>Actinokineospora</taxon>
    </lineage>
</organism>
<protein>
    <submittedName>
        <fullName evidence="8">MFS transporter</fullName>
    </submittedName>
</protein>
<evidence type="ECO:0000256" key="5">
    <source>
        <dbReference type="ARBA" id="ARBA00022989"/>
    </source>
</evidence>
<evidence type="ECO:0000313" key="8">
    <source>
        <dbReference type="EMBL" id="MFC7616350.1"/>
    </source>
</evidence>
<feature type="transmembrane region" description="Helical" evidence="7">
    <location>
        <begin position="292"/>
        <end position="311"/>
    </location>
</feature>
<feature type="transmembrane region" description="Helical" evidence="7">
    <location>
        <begin position="258"/>
        <end position="280"/>
    </location>
</feature>
<name>A0ABW2TR90_9PSEU</name>
<dbReference type="SUPFAM" id="SSF103473">
    <property type="entry name" value="MFS general substrate transporter"/>
    <property type="match status" value="1"/>
</dbReference>
<evidence type="ECO:0000256" key="2">
    <source>
        <dbReference type="ARBA" id="ARBA00022448"/>
    </source>
</evidence>
<accession>A0ABW2TR90</accession>
<evidence type="ECO:0000256" key="6">
    <source>
        <dbReference type="ARBA" id="ARBA00023136"/>
    </source>
</evidence>
<dbReference type="Pfam" id="PF07690">
    <property type="entry name" value="MFS_1"/>
    <property type="match status" value="1"/>
</dbReference>
<keyword evidence="9" id="KW-1185">Reference proteome</keyword>
<evidence type="ECO:0000256" key="3">
    <source>
        <dbReference type="ARBA" id="ARBA00022475"/>
    </source>
</evidence>
<evidence type="ECO:0000256" key="1">
    <source>
        <dbReference type="ARBA" id="ARBA00004651"/>
    </source>
</evidence>
<gene>
    <name evidence="8" type="ORF">ACFQV2_25655</name>
</gene>
<feature type="transmembrane region" description="Helical" evidence="7">
    <location>
        <begin position="97"/>
        <end position="117"/>
    </location>
</feature>
<reference evidence="9" key="1">
    <citation type="journal article" date="2019" name="Int. J. Syst. Evol. Microbiol.">
        <title>The Global Catalogue of Microorganisms (GCM) 10K type strain sequencing project: providing services to taxonomists for standard genome sequencing and annotation.</title>
        <authorList>
            <consortium name="The Broad Institute Genomics Platform"/>
            <consortium name="The Broad Institute Genome Sequencing Center for Infectious Disease"/>
            <person name="Wu L."/>
            <person name="Ma J."/>
        </authorList>
    </citation>
    <scope>NUCLEOTIDE SEQUENCE [LARGE SCALE GENOMIC DNA]</scope>
    <source>
        <strain evidence="9">JCM 17695</strain>
    </source>
</reference>
<dbReference type="PANTHER" id="PTHR23517:SF2">
    <property type="entry name" value="MULTIDRUG RESISTANCE PROTEIN MDTH"/>
    <property type="match status" value="1"/>
</dbReference>
<dbReference type="Proteomes" id="UP001596512">
    <property type="component" value="Unassembled WGS sequence"/>
</dbReference>